<accession>A0A1W1I0V6</accession>
<evidence type="ECO:0000313" key="1">
    <source>
        <dbReference type="EMBL" id="SLM46638.1"/>
    </source>
</evidence>
<proteinExistence type="predicted"/>
<dbReference type="STRING" id="1325564.NSJP_0466"/>
<dbReference type="RefSeq" id="WP_155969787.1">
    <property type="nucleotide sequence ID" value="NZ_LT828648.1"/>
</dbReference>
<dbReference type="EMBL" id="LT828648">
    <property type="protein sequence ID" value="SLM46638.1"/>
    <property type="molecule type" value="Genomic_DNA"/>
</dbReference>
<dbReference type="AlphaFoldDB" id="A0A1W1I0V6"/>
<dbReference type="KEGG" id="nja:NSJP_0466"/>
<dbReference type="Proteomes" id="UP000192042">
    <property type="component" value="Chromosome I"/>
</dbReference>
<protein>
    <submittedName>
        <fullName evidence="1">Uncharacterized protein</fullName>
    </submittedName>
</protein>
<evidence type="ECO:0000313" key="2">
    <source>
        <dbReference type="Proteomes" id="UP000192042"/>
    </source>
</evidence>
<sequence>MISSKVYRKVPWLAGGAVSWTLCLLVVMAWAANDPAPSVLWREVSDQASPGRPFPPKKPWVIREREIVFDPELLTLLKNAAARPLPPIAIALFHGPSYELDVSSSLARLSDVSTVRGSLKHAPKSSWSLIISGNVVNGTVQVGDRLYKIEHVFNGRHRLLEIDPAKMPSD</sequence>
<name>A0A1W1I0V6_9BACT</name>
<keyword evidence="2" id="KW-1185">Reference proteome</keyword>
<dbReference type="OrthoDB" id="9805363at2"/>
<reference evidence="1 2" key="1">
    <citation type="submission" date="2017-03" db="EMBL/GenBank/DDBJ databases">
        <authorList>
            <person name="Afonso C.L."/>
            <person name="Miller P.J."/>
            <person name="Scott M.A."/>
            <person name="Spackman E."/>
            <person name="Goraichik I."/>
            <person name="Dimitrov K.M."/>
            <person name="Suarez D.L."/>
            <person name="Swayne D.E."/>
        </authorList>
    </citation>
    <scope>NUCLEOTIDE SEQUENCE [LARGE SCALE GENOMIC DNA]</scope>
    <source>
        <strain evidence="1">Genome sequencing of Nitrospira japonica strain NJ11</strain>
    </source>
</reference>
<organism evidence="1 2">
    <name type="scientific">Nitrospira japonica</name>
    <dbReference type="NCBI Taxonomy" id="1325564"/>
    <lineage>
        <taxon>Bacteria</taxon>
        <taxon>Pseudomonadati</taxon>
        <taxon>Nitrospirota</taxon>
        <taxon>Nitrospiria</taxon>
        <taxon>Nitrospirales</taxon>
        <taxon>Nitrospiraceae</taxon>
        <taxon>Nitrospira</taxon>
    </lineage>
</organism>
<gene>
    <name evidence="1" type="ORF">NSJP_0466</name>
</gene>